<dbReference type="InterPro" id="IPR027417">
    <property type="entry name" value="P-loop_NTPase"/>
</dbReference>
<dbReference type="GO" id="GO:0043138">
    <property type="term" value="F:3'-5' DNA helicase activity"/>
    <property type="evidence" value="ECO:0007669"/>
    <property type="project" value="TreeGrafter"/>
</dbReference>
<keyword evidence="1" id="KW-0378">Hydrolase</keyword>
<dbReference type="EC" id="3.6.4.12" evidence="1"/>
<sequence>MVEKLLEPEIVEIFGHVLRGNNFLLSGGAGSGKTYSLIQVIRKALNDNPNASIACITYTNSAVNEIKLKINHDNLMVSTIHDFLWNNIKQFQKELKNGIIELSELETSKIKFKNENDKSHFVENVSNIQYKEYIQMKNGIISHDEVLVLAHHLFEKHDLLCNILKDKFKFIFLDEYQDTNKLVIEILLKHLKKCNKEQIIGFFGDSMQSIYDDGIGDLKDYVNSGEVKEVVLNQNRRNPKLVIDLANKLRTDNVIQEPSNDINAPNMKDGSVIIGKINFLYSTTNDVENIKSTQYFSNWNFNDTIKTKELSLTHNLIAPKAGFSNLMAIYDKDPMFRLKNDILSKSNEKCIELDDSKSFEKIIEEVDSLFRNSKKQMINSSNEVKELYDHLKNLPFSEIKKIYFDKDSLIDNKKETDDEGSNDSKRDNLIKHLFKIEKIIQNYKNKDYNEFIRKTNFKIDSIAKKRELKNIIDKIGNFSELKIEEVINLCDEKELCKKDDSFNTFIEKNQYLYNRVKALQYLEFQNLFNYLEGFTPFSTQHKVKGSEFENVLVILDNGGWNNYNFEYLFCNRIDKQSVLLRTQKIFYVCCTRAKENLNIYYHNPNSQTISKAIEWFGEENVHNLDDN</sequence>
<dbReference type="PANTHER" id="PTHR11070">
    <property type="entry name" value="UVRD / RECB / PCRA DNA HELICASE FAMILY MEMBER"/>
    <property type="match status" value="1"/>
</dbReference>
<evidence type="ECO:0000313" key="1">
    <source>
        <dbReference type="EMBL" id="MBA2861762.1"/>
    </source>
</evidence>
<name>A0A7J9PES7_METMI</name>
<comment type="caution">
    <text evidence="1">The sequence shown here is derived from an EMBL/GenBank/DDBJ whole genome shotgun (WGS) entry which is preliminary data.</text>
</comment>
<protein>
    <submittedName>
        <fullName evidence="1">DNA helicase-2/ATP-dependent DNA helicase PcrA</fullName>
        <ecNumber evidence="1">3.6.4.12</ecNumber>
    </submittedName>
</protein>
<proteinExistence type="predicted"/>
<dbReference type="SUPFAM" id="SSF52540">
    <property type="entry name" value="P-loop containing nucleoside triphosphate hydrolases"/>
    <property type="match status" value="1"/>
</dbReference>
<dbReference type="GO" id="GO:0005524">
    <property type="term" value="F:ATP binding"/>
    <property type="evidence" value="ECO:0007669"/>
    <property type="project" value="InterPro"/>
</dbReference>
<organism evidence="1 2">
    <name type="scientific">Methanococcus maripaludis</name>
    <name type="common">Methanococcus deltae</name>
    <dbReference type="NCBI Taxonomy" id="39152"/>
    <lineage>
        <taxon>Archaea</taxon>
        <taxon>Methanobacteriati</taxon>
        <taxon>Methanobacteriota</taxon>
        <taxon>Methanomada group</taxon>
        <taxon>Methanococci</taxon>
        <taxon>Methanococcales</taxon>
        <taxon>Methanococcaceae</taxon>
        <taxon>Methanococcus</taxon>
    </lineage>
</organism>
<reference evidence="1 2" key="1">
    <citation type="submission" date="2020-07" db="EMBL/GenBank/DDBJ databases">
        <title>Genomic Encyclopedia of Type Strains, Phase IV (KMG-V): Genome sequencing to study the core and pangenomes of soil and plant-associated prokaryotes.</title>
        <authorList>
            <person name="Whitman W."/>
        </authorList>
    </citation>
    <scope>NUCLEOTIDE SEQUENCE [LARGE SCALE GENOMIC DNA]</scope>
    <source>
        <strain evidence="1 2">C8</strain>
    </source>
</reference>
<dbReference type="InterPro" id="IPR000212">
    <property type="entry name" value="DNA_helicase_UvrD/REP"/>
</dbReference>
<dbReference type="AlphaFoldDB" id="A0A7J9PES7"/>
<dbReference type="PANTHER" id="PTHR11070:SF3">
    <property type="entry name" value="DNA 3'-5' HELICASE"/>
    <property type="match status" value="1"/>
</dbReference>
<gene>
    <name evidence="1" type="ORF">HNP90_000641</name>
</gene>
<keyword evidence="1" id="KW-0547">Nucleotide-binding</keyword>
<keyword evidence="1" id="KW-0347">Helicase</keyword>
<accession>A0A7J9PES7</accession>
<evidence type="ECO:0000313" key="2">
    <source>
        <dbReference type="Proteomes" id="UP000533207"/>
    </source>
</evidence>
<dbReference type="Proteomes" id="UP000533207">
    <property type="component" value="Unassembled WGS sequence"/>
</dbReference>
<dbReference type="Pfam" id="PF13245">
    <property type="entry name" value="AAA_19"/>
    <property type="match status" value="1"/>
</dbReference>
<dbReference type="GO" id="GO:0000725">
    <property type="term" value="P:recombinational repair"/>
    <property type="evidence" value="ECO:0007669"/>
    <property type="project" value="TreeGrafter"/>
</dbReference>
<dbReference type="GO" id="GO:0003677">
    <property type="term" value="F:DNA binding"/>
    <property type="evidence" value="ECO:0007669"/>
    <property type="project" value="InterPro"/>
</dbReference>
<dbReference type="GO" id="GO:0016787">
    <property type="term" value="F:hydrolase activity"/>
    <property type="evidence" value="ECO:0007669"/>
    <property type="project" value="UniProtKB-KW"/>
</dbReference>
<dbReference type="GO" id="GO:0005829">
    <property type="term" value="C:cytosol"/>
    <property type="evidence" value="ECO:0007669"/>
    <property type="project" value="TreeGrafter"/>
</dbReference>
<dbReference type="EMBL" id="JACDUL010000002">
    <property type="protein sequence ID" value="MBA2861762.1"/>
    <property type="molecule type" value="Genomic_DNA"/>
</dbReference>
<keyword evidence="1" id="KW-0067">ATP-binding</keyword>
<dbReference type="Gene3D" id="3.40.50.300">
    <property type="entry name" value="P-loop containing nucleotide triphosphate hydrolases"/>
    <property type="match status" value="2"/>
</dbReference>
<dbReference type="RefSeq" id="WP_011976412.1">
    <property type="nucleotide sequence ID" value="NZ_JACDUL010000002.1"/>
</dbReference>